<evidence type="ECO:0000259" key="4">
    <source>
        <dbReference type="Pfam" id="PF00182"/>
    </source>
</evidence>
<evidence type="ECO:0000256" key="3">
    <source>
        <dbReference type="SAM" id="SignalP"/>
    </source>
</evidence>
<dbReference type="SUPFAM" id="SSF53955">
    <property type="entry name" value="Lysozyme-like"/>
    <property type="match status" value="1"/>
</dbReference>
<dbReference type="CDD" id="cd00325">
    <property type="entry name" value="chitinase_GH19"/>
    <property type="match status" value="1"/>
</dbReference>
<keyword evidence="6" id="KW-1185">Reference proteome</keyword>
<keyword evidence="1" id="KW-0611">Plant defense</keyword>
<proteinExistence type="predicted"/>
<reference evidence="5 6" key="1">
    <citation type="submission" date="2024-08" db="EMBL/GenBank/DDBJ databases">
        <authorList>
            <person name="Cucini C."/>
            <person name="Frati F."/>
        </authorList>
    </citation>
    <scope>NUCLEOTIDE SEQUENCE [LARGE SCALE GENOMIC DNA]</scope>
</reference>
<sequence>MIVTTISLLLFAGVAVSSIKSKNAQDCWTTGCQPNDWAVKGCSQYDRVERCRERCWDSRGVEGNKYTCCARGGGGGPGPGDGGSGTGFVNYNQFSQAVTSNGYPAPSQEQYNNFNNYARQQGKISTTQEAAMALAQLLHESDGLRAKREYACAQSNCPDSYRYPGCDAPNQYYYGRGYIQLSWCYNYRDASASIFGDNRLVTDADQVARDDRIAWQTAFWFWGDRVHDKAGVQQGQFGATTKAINGGIECSSPGHAQAQARFRLYGNVRKAFGLHGAGDPSGCA</sequence>
<dbReference type="Pfam" id="PF00182">
    <property type="entry name" value="Glyco_hydro_19"/>
    <property type="match status" value="1"/>
</dbReference>
<gene>
    <name evidence="5" type="ORF">ODALV1_LOCUS22309</name>
</gene>
<evidence type="ECO:0000256" key="2">
    <source>
        <dbReference type="ARBA" id="ARBA00023157"/>
    </source>
</evidence>
<feature type="domain" description="Glycoside hydrolase family 19 catalytic" evidence="4">
    <location>
        <begin position="85"/>
        <end position="265"/>
    </location>
</feature>
<dbReference type="Gene3D" id="1.10.530.10">
    <property type="match status" value="1"/>
</dbReference>
<dbReference type="Proteomes" id="UP001642540">
    <property type="component" value="Unassembled WGS sequence"/>
</dbReference>
<keyword evidence="2" id="KW-1015">Disulfide bond</keyword>
<keyword evidence="3" id="KW-0732">Signal</keyword>
<name>A0ABP1RHN8_9HEXA</name>
<dbReference type="PANTHER" id="PTHR22595">
    <property type="entry name" value="CHITINASE-RELATED"/>
    <property type="match status" value="1"/>
</dbReference>
<evidence type="ECO:0000313" key="6">
    <source>
        <dbReference type="Proteomes" id="UP001642540"/>
    </source>
</evidence>
<dbReference type="EMBL" id="CAXLJM020000075">
    <property type="protein sequence ID" value="CAL8128543.1"/>
    <property type="molecule type" value="Genomic_DNA"/>
</dbReference>
<dbReference type="InterPro" id="IPR000726">
    <property type="entry name" value="Glyco_hydro_19_cat"/>
</dbReference>
<protein>
    <recommendedName>
        <fullName evidence="4">Glycoside hydrolase family 19 catalytic domain-containing protein</fullName>
    </recommendedName>
</protein>
<feature type="chain" id="PRO_5046885709" description="Glycoside hydrolase family 19 catalytic domain-containing protein" evidence="3">
    <location>
        <begin position="25"/>
        <end position="284"/>
    </location>
</feature>
<feature type="signal peptide" evidence="3">
    <location>
        <begin position="1"/>
        <end position="24"/>
    </location>
</feature>
<organism evidence="5 6">
    <name type="scientific">Orchesella dallaii</name>
    <dbReference type="NCBI Taxonomy" id="48710"/>
    <lineage>
        <taxon>Eukaryota</taxon>
        <taxon>Metazoa</taxon>
        <taxon>Ecdysozoa</taxon>
        <taxon>Arthropoda</taxon>
        <taxon>Hexapoda</taxon>
        <taxon>Collembola</taxon>
        <taxon>Entomobryomorpha</taxon>
        <taxon>Entomobryoidea</taxon>
        <taxon>Orchesellidae</taxon>
        <taxon>Orchesellinae</taxon>
        <taxon>Orchesella</taxon>
    </lineage>
</organism>
<evidence type="ECO:0000313" key="5">
    <source>
        <dbReference type="EMBL" id="CAL8128543.1"/>
    </source>
</evidence>
<dbReference type="InterPro" id="IPR023346">
    <property type="entry name" value="Lysozyme-like_dom_sf"/>
</dbReference>
<evidence type="ECO:0000256" key="1">
    <source>
        <dbReference type="ARBA" id="ARBA00022821"/>
    </source>
</evidence>
<accession>A0ABP1RHN8</accession>
<dbReference type="PANTHER" id="PTHR22595:SF79">
    <property type="entry name" value="CHITINASE 12"/>
    <property type="match status" value="1"/>
</dbReference>
<comment type="caution">
    <text evidence="5">The sequence shown here is derived from an EMBL/GenBank/DDBJ whole genome shotgun (WGS) entry which is preliminary data.</text>
</comment>